<reference evidence="3" key="1">
    <citation type="journal article" date="2019" name="Int. J. Syst. Evol. Microbiol.">
        <title>The Global Catalogue of Microorganisms (GCM) 10K type strain sequencing project: providing services to taxonomists for standard genome sequencing and annotation.</title>
        <authorList>
            <consortium name="The Broad Institute Genomics Platform"/>
            <consortium name="The Broad Institute Genome Sequencing Center for Infectious Disease"/>
            <person name="Wu L."/>
            <person name="Ma J."/>
        </authorList>
    </citation>
    <scope>NUCLEOTIDE SEQUENCE [LARGE SCALE GENOMIC DNA]</scope>
    <source>
        <strain evidence="3">CGMCC 1.12749</strain>
    </source>
</reference>
<protein>
    <recommendedName>
        <fullName evidence="4">DUF4175 domain-containing protein</fullName>
    </recommendedName>
</protein>
<dbReference type="RefSeq" id="WP_188500537.1">
    <property type="nucleotide sequence ID" value="NZ_BMFP01000002.1"/>
</dbReference>
<proteinExistence type="predicted"/>
<feature type="transmembrane region" description="Helical" evidence="1">
    <location>
        <begin position="7"/>
        <end position="24"/>
    </location>
</feature>
<evidence type="ECO:0000313" key="3">
    <source>
        <dbReference type="Proteomes" id="UP000634043"/>
    </source>
</evidence>
<evidence type="ECO:0000313" key="2">
    <source>
        <dbReference type="EMBL" id="GGG08276.1"/>
    </source>
</evidence>
<sequence length="58" mass="6712">MMRRLNLPYLLSVLLAAAAFYFAWSREFVTNVWLALALLATLLPAVYLVLRHARDRYG</sequence>
<accession>A0ABQ1W0U6</accession>
<keyword evidence="1" id="KW-1133">Transmembrane helix</keyword>
<dbReference type="EMBL" id="BMFP01000002">
    <property type="protein sequence ID" value="GGG08276.1"/>
    <property type="molecule type" value="Genomic_DNA"/>
</dbReference>
<dbReference type="Proteomes" id="UP000634043">
    <property type="component" value="Unassembled WGS sequence"/>
</dbReference>
<evidence type="ECO:0008006" key="4">
    <source>
        <dbReference type="Google" id="ProtNLM"/>
    </source>
</evidence>
<name>A0ABQ1W0U6_9BACT</name>
<comment type="caution">
    <text evidence="2">The sequence shown here is derived from an EMBL/GenBank/DDBJ whole genome shotgun (WGS) entry which is preliminary data.</text>
</comment>
<keyword evidence="3" id="KW-1185">Reference proteome</keyword>
<keyword evidence="1" id="KW-0812">Transmembrane</keyword>
<feature type="transmembrane region" description="Helical" evidence="1">
    <location>
        <begin position="30"/>
        <end position="50"/>
    </location>
</feature>
<organism evidence="2 3">
    <name type="scientific">Pontibacter amylolyticus</name>
    <dbReference type="NCBI Taxonomy" id="1424080"/>
    <lineage>
        <taxon>Bacteria</taxon>
        <taxon>Pseudomonadati</taxon>
        <taxon>Bacteroidota</taxon>
        <taxon>Cytophagia</taxon>
        <taxon>Cytophagales</taxon>
        <taxon>Hymenobacteraceae</taxon>
        <taxon>Pontibacter</taxon>
    </lineage>
</organism>
<keyword evidence="1" id="KW-0472">Membrane</keyword>
<gene>
    <name evidence="2" type="ORF">GCM10011323_11010</name>
</gene>
<evidence type="ECO:0000256" key="1">
    <source>
        <dbReference type="SAM" id="Phobius"/>
    </source>
</evidence>